<dbReference type="PANTHER" id="PTHR37549:SF1">
    <property type="entry name" value="LIPOPROTEIN LPRI"/>
    <property type="match status" value="1"/>
</dbReference>
<gene>
    <name evidence="2" type="ORF">DXT89_15025</name>
    <name evidence="3" type="ORF">GOZ88_05770</name>
</gene>
<dbReference type="EMBL" id="QUSG01000007">
    <property type="protein sequence ID" value="KAA3526769.1"/>
    <property type="molecule type" value="Genomic_DNA"/>
</dbReference>
<accession>A0A120DCE8</accession>
<evidence type="ECO:0000313" key="3">
    <source>
        <dbReference type="EMBL" id="MVA55622.1"/>
    </source>
</evidence>
<dbReference type="GeneID" id="60682799"/>
<evidence type="ECO:0000313" key="2">
    <source>
        <dbReference type="EMBL" id="KAA3526769.1"/>
    </source>
</evidence>
<organism evidence="3 5">
    <name type="scientific">Agrobacterium vitis</name>
    <name type="common">Rhizobium vitis</name>
    <dbReference type="NCBI Taxonomy" id="373"/>
    <lineage>
        <taxon>Bacteria</taxon>
        <taxon>Pseudomonadati</taxon>
        <taxon>Pseudomonadota</taxon>
        <taxon>Alphaproteobacteria</taxon>
        <taxon>Hyphomicrobiales</taxon>
        <taxon>Rhizobiaceae</taxon>
        <taxon>Rhizobium/Agrobacterium group</taxon>
        <taxon>Agrobacterium</taxon>
    </lineage>
</organism>
<feature type="chain" id="PRO_5013474656" description="DUF1311 domain-containing protein" evidence="1">
    <location>
        <begin position="20"/>
        <end position="120"/>
    </location>
</feature>
<dbReference type="Proteomes" id="UP000440716">
    <property type="component" value="Unassembled WGS sequence"/>
</dbReference>
<dbReference type="EMBL" id="WPHU01000002">
    <property type="protein sequence ID" value="MVA55622.1"/>
    <property type="molecule type" value="Genomic_DNA"/>
</dbReference>
<dbReference type="PANTHER" id="PTHR37549">
    <property type="entry name" value="LIPOPROTEIN LPRI"/>
    <property type="match status" value="1"/>
</dbReference>
<dbReference type="InterPro" id="IPR052755">
    <property type="entry name" value="Lysozyme_Inhibitor_LprI"/>
</dbReference>
<protein>
    <recommendedName>
        <fullName evidence="6">DUF1311 domain-containing protein</fullName>
    </recommendedName>
</protein>
<evidence type="ECO:0008006" key="6">
    <source>
        <dbReference type="Google" id="ProtNLM"/>
    </source>
</evidence>
<reference evidence="2 4" key="1">
    <citation type="submission" date="2018-08" db="EMBL/GenBank/DDBJ databases">
        <title>Genome sequencing of Agrobacterium vitis strain ICMP 10754.</title>
        <authorList>
            <person name="Visnovsky S.B."/>
            <person name="Pitman A.R."/>
        </authorList>
    </citation>
    <scope>NUCLEOTIDE SEQUENCE [LARGE SCALE GENOMIC DNA]</scope>
    <source>
        <strain evidence="2 4">ICMP 10754</strain>
    </source>
</reference>
<feature type="signal peptide" evidence="1">
    <location>
        <begin position="1"/>
        <end position="19"/>
    </location>
</feature>
<reference evidence="3 5" key="2">
    <citation type="submission" date="2019-12" db="EMBL/GenBank/DDBJ databases">
        <title>Whole-genome sequencing of Allorhizobium vitis.</title>
        <authorList>
            <person name="Gan H.M."/>
            <person name="Szegedi E."/>
            <person name="Burr T."/>
            <person name="Savka M.A."/>
        </authorList>
    </citation>
    <scope>NUCLEOTIDE SEQUENCE [LARGE SCALE GENOMIC DNA]</scope>
    <source>
        <strain evidence="3 5">CG415</strain>
    </source>
</reference>
<proteinExistence type="predicted"/>
<evidence type="ECO:0000313" key="4">
    <source>
        <dbReference type="Proteomes" id="UP000436911"/>
    </source>
</evidence>
<name>A0A120DCE8_AGRVI</name>
<keyword evidence="1" id="KW-0732">Signal</keyword>
<dbReference type="AlphaFoldDB" id="A0A120DCE8"/>
<dbReference type="GO" id="GO:0005576">
    <property type="term" value="C:extracellular region"/>
    <property type="evidence" value="ECO:0007669"/>
    <property type="project" value="TreeGrafter"/>
</dbReference>
<evidence type="ECO:0000313" key="5">
    <source>
        <dbReference type="Proteomes" id="UP000440716"/>
    </source>
</evidence>
<evidence type="ECO:0000256" key="1">
    <source>
        <dbReference type="SAM" id="SignalP"/>
    </source>
</evidence>
<dbReference type="Proteomes" id="UP000436911">
    <property type="component" value="Unassembled WGS sequence"/>
</dbReference>
<dbReference type="OrthoDB" id="122332at2"/>
<comment type="caution">
    <text evidence="3">The sequence shown here is derived from an EMBL/GenBank/DDBJ whole genome shotgun (WGS) entry which is preliminary data.</text>
</comment>
<sequence>MKTASATASILFLSTLVIAGMMPRHSEAASFDCTKTDLKADEKAICDNRALNDLDVKMVTTFELISGLLPMGNRGELQDQQTTWLKTRQSCNADNDCIAKAYEARLKALMGVYEKIGRPL</sequence>
<dbReference type="RefSeq" id="WP_060717071.1">
    <property type="nucleotide sequence ID" value="NZ_AP023268.1"/>
</dbReference>